<dbReference type="RefSeq" id="WP_167131228.1">
    <property type="nucleotide sequence ID" value="NZ_JAANCM010000027.1"/>
</dbReference>
<dbReference type="Proteomes" id="UP001155840">
    <property type="component" value="Unassembled WGS sequence"/>
</dbReference>
<dbReference type="AlphaFoldDB" id="A0AA43ZJY9"/>
<organism evidence="2 3">
    <name type="scientific">Ferranicluibacter rubi</name>
    <dbReference type="NCBI Taxonomy" id="2715133"/>
    <lineage>
        <taxon>Bacteria</taxon>
        <taxon>Pseudomonadati</taxon>
        <taxon>Pseudomonadota</taxon>
        <taxon>Alphaproteobacteria</taxon>
        <taxon>Hyphomicrobiales</taxon>
        <taxon>Rhizobiaceae</taxon>
        <taxon>Ferranicluibacter</taxon>
    </lineage>
</organism>
<proteinExistence type="predicted"/>
<sequence>MIERLTPQSLTFSARVATLATVFFFAIAASGGMAFAARSAWVETVGGGIRLVTGAQQADGTLPAMLEIRLEPGWRTYWTDPGSSGIPPEVTITGKGPGAGSLVYSGLRLPAPKRFAEGDLEYTGYDRPASFPLLLKSDAGKDLTLEASVFLGICKSICIPVQAELDLALAADAADNPLDTARVRAAFAALPAAPSPDFDVVHAAFDARTHEIALTMRLPEGATLLDVFLAAPSGYVFHPVGSRPMDSRRGADGLTHVRIAAKLPLTSAGGPADGAIRATISVRMGSENRAIETPLVFKP</sequence>
<dbReference type="InterPro" id="IPR028250">
    <property type="entry name" value="DsbDN"/>
</dbReference>
<dbReference type="Pfam" id="PF11412">
    <property type="entry name" value="DsbD_N"/>
    <property type="match status" value="1"/>
</dbReference>
<keyword evidence="3" id="KW-1185">Reference proteome</keyword>
<evidence type="ECO:0000313" key="2">
    <source>
        <dbReference type="EMBL" id="NHT79064.1"/>
    </source>
</evidence>
<dbReference type="EMBL" id="JAANCM010000027">
    <property type="protein sequence ID" value="NHT79064.1"/>
    <property type="molecule type" value="Genomic_DNA"/>
</dbReference>
<protein>
    <recommendedName>
        <fullName evidence="1">Thiol:disulfide interchange protein DsbD N-terminal domain-containing protein</fullName>
    </recommendedName>
</protein>
<name>A0AA43ZJY9_9HYPH</name>
<feature type="domain" description="Thiol:disulfide interchange protein DsbD N-terminal" evidence="1">
    <location>
        <begin position="59"/>
        <end position="167"/>
    </location>
</feature>
<reference evidence="2" key="1">
    <citation type="submission" date="2020-03" db="EMBL/GenBank/DDBJ databases">
        <title>Ferranicluibacter endophyticum gen. nov., sp. nov., a new genus isolated from Rubus ulmifolius Schott. stem.</title>
        <authorList>
            <person name="Roca-Couso R."/>
            <person name="Flores-Felix J.D."/>
            <person name="Igual J.M."/>
            <person name="Rivas R."/>
        </authorList>
    </citation>
    <scope>NUCLEOTIDE SEQUENCE</scope>
    <source>
        <strain evidence="2">CRRU44</strain>
    </source>
</reference>
<evidence type="ECO:0000313" key="3">
    <source>
        <dbReference type="Proteomes" id="UP001155840"/>
    </source>
</evidence>
<comment type="caution">
    <text evidence="2">The sequence shown here is derived from an EMBL/GenBank/DDBJ whole genome shotgun (WGS) entry which is preliminary data.</text>
</comment>
<evidence type="ECO:0000259" key="1">
    <source>
        <dbReference type="Pfam" id="PF11412"/>
    </source>
</evidence>
<gene>
    <name evidence="2" type="ORF">G8E10_25525</name>
</gene>
<accession>A0AA43ZJY9</accession>